<keyword evidence="3" id="KW-0813">Transport</keyword>
<evidence type="ECO:0000256" key="9">
    <source>
        <dbReference type="ARBA" id="ARBA00022989"/>
    </source>
</evidence>
<feature type="transmembrane region" description="Helical" evidence="12">
    <location>
        <begin position="70"/>
        <end position="91"/>
    </location>
</feature>
<dbReference type="Pfam" id="PF02386">
    <property type="entry name" value="TrkH"/>
    <property type="match status" value="1"/>
</dbReference>
<proteinExistence type="inferred from homology"/>
<keyword evidence="11 12" id="KW-0472">Membrane</keyword>
<dbReference type="RefSeq" id="WP_197115036.1">
    <property type="nucleotide sequence ID" value="NZ_JACBXQ010000002.1"/>
</dbReference>
<dbReference type="InterPro" id="IPR003445">
    <property type="entry name" value="Cat_transpt"/>
</dbReference>
<keyword evidence="10" id="KW-0406">Ion transport</keyword>
<organism evidence="13 14">
    <name type="scientific">Facklamia lactis</name>
    <dbReference type="NCBI Taxonomy" id="2749967"/>
    <lineage>
        <taxon>Bacteria</taxon>
        <taxon>Bacillati</taxon>
        <taxon>Bacillota</taxon>
        <taxon>Bacilli</taxon>
        <taxon>Lactobacillales</taxon>
        <taxon>Aerococcaceae</taxon>
        <taxon>Facklamia</taxon>
    </lineage>
</organism>
<comment type="similarity">
    <text evidence="2">Belongs to the TrkH potassium transport family.</text>
</comment>
<evidence type="ECO:0000313" key="14">
    <source>
        <dbReference type="Proteomes" id="UP000721415"/>
    </source>
</evidence>
<feature type="transmembrane region" description="Helical" evidence="12">
    <location>
        <begin position="272"/>
        <end position="291"/>
    </location>
</feature>
<dbReference type="PIRSF" id="PIRSF006247">
    <property type="entry name" value="TrkH"/>
    <property type="match status" value="1"/>
</dbReference>
<evidence type="ECO:0000256" key="6">
    <source>
        <dbReference type="ARBA" id="ARBA00022538"/>
    </source>
</evidence>
<dbReference type="Proteomes" id="UP000721415">
    <property type="component" value="Unassembled WGS sequence"/>
</dbReference>
<feature type="transmembrane region" description="Helical" evidence="12">
    <location>
        <begin position="327"/>
        <end position="350"/>
    </location>
</feature>
<comment type="caution">
    <text evidence="13">The sequence shown here is derived from an EMBL/GenBank/DDBJ whole genome shotgun (WGS) entry which is preliminary data.</text>
</comment>
<feature type="transmembrane region" description="Helical" evidence="12">
    <location>
        <begin position="38"/>
        <end position="58"/>
    </location>
</feature>
<evidence type="ECO:0000256" key="1">
    <source>
        <dbReference type="ARBA" id="ARBA00004429"/>
    </source>
</evidence>
<dbReference type="PANTHER" id="PTHR32024">
    <property type="entry name" value="TRK SYSTEM POTASSIUM UPTAKE PROTEIN TRKG-RELATED"/>
    <property type="match status" value="1"/>
</dbReference>
<keyword evidence="14" id="KW-1185">Reference proteome</keyword>
<comment type="subcellular location">
    <subcellularLocation>
        <location evidence="1">Cell inner membrane</location>
        <topology evidence="1">Multi-pass membrane protein</topology>
    </subcellularLocation>
</comment>
<evidence type="ECO:0000256" key="7">
    <source>
        <dbReference type="ARBA" id="ARBA00022692"/>
    </source>
</evidence>
<evidence type="ECO:0000313" key="13">
    <source>
        <dbReference type="EMBL" id="MBG9986120.1"/>
    </source>
</evidence>
<evidence type="ECO:0000256" key="8">
    <source>
        <dbReference type="ARBA" id="ARBA00022958"/>
    </source>
</evidence>
<evidence type="ECO:0000256" key="12">
    <source>
        <dbReference type="SAM" id="Phobius"/>
    </source>
</evidence>
<dbReference type="EMBL" id="JACBXQ010000002">
    <property type="protein sequence ID" value="MBG9986120.1"/>
    <property type="molecule type" value="Genomic_DNA"/>
</dbReference>
<evidence type="ECO:0000256" key="10">
    <source>
        <dbReference type="ARBA" id="ARBA00023065"/>
    </source>
</evidence>
<evidence type="ECO:0000256" key="5">
    <source>
        <dbReference type="ARBA" id="ARBA00022519"/>
    </source>
</evidence>
<keyword evidence="6" id="KW-0633">Potassium transport</keyword>
<feature type="transmembrane region" description="Helical" evidence="12">
    <location>
        <begin position="392"/>
        <end position="413"/>
    </location>
</feature>
<keyword evidence="4" id="KW-1003">Cell membrane</keyword>
<feature type="transmembrane region" description="Helical" evidence="12">
    <location>
        <begin position="183"/>
        <end position="202"/>
    </location>
</feature>
<feature type="transmembrane region" description="Helical" evidence="12">
    <location>
        <begin position="235"/>
        <end position="260"/>
    </location>
</feature>
<sequence length="483" mass="52421">MNKKIILKTIGRIMIVEAILLVLPIIVSVLYHETWAEASSFVYVSLGSLLLGLGLNHIEANTDRLYATEGYIIAALGWIVISFIGALPFVINGSIPNVIDAFFETASGFTTTGASIINDLSLLNRSTLFWRSFTHLIGGMGFLVFVLAIIPNSESNSVHVMKAEMPGPTFGKLVSKLSNTARILYLIYLLMTLVLIVLLMGAGAPGFDAVLLAFGAAGTGGFGVLNGSIAPYNSLAIEMILGIAMIVFGVNFNLYFLIVSRKWRESLKDEELKWYLGIIAFATLCIAFNLYSHQYSSSRVLRDSFFTVSSLITTTGYSTADFGQWPLFSQLILLGIMFVGGMAGSTAGGLKVSRIAVLVKSALAEVKRSNHPHRVMAVMFNKHAVSHPDLRAVLNYLVIYAGIFIISLIFISIEAPDFMTAFSSVAATFNNIGPGLAEVGPTANYSNYGNFNTLILGLTMLIGRLEIIPMIILLSPSTWHSRI</sequence>
<evidence type="ECO:0000256" key="2">
    <source>
        <dbReference type="ARBA" id="ARBA00009137"/>
    </source>
</evidence>
<feature type="transmembrane region" description="Helical" evidence="12">
    <location>
        <begin position="97"/>
        <end position="117"/>
    </location>
</feature>
<evidence type="ECO:0000256" key="3">
    <source>
        <dbReference type="ARBA" id="ARBA00022448"/>
    </source>
</evidence>
<dbReference type="InterPro" id="IPR004772">
    <property type="entry name" value="TrkH"/>
</dbReference>
<evidence type="ECO:0000256" key="11">
    <source>
        <dbReference type="ARBA" id="ARBA00023136"/>
    </source>
</evidence>
<protein>
    <submittedName>
        <fullName evidence="13">TrkH family potassium uptake protein</fullName>
    </submittedName>
</protein>
<dbReference type="PANTHER" id="PTHR32024:SF2">
    <property type="entry name" value="TRK SYSTEM POTASSIUM UPTAKE PROTEIN TRKG-RELATED"/>
    <property type="match status" value="1"/>
</dbReference>
<feature type="transmembrane region" description="Helical" evidence="12">
    <location>
        <begin position="209"/>
        <end position="229"/>
    </location>
</feature>
<keyword evidence="9 12" id="KW-1133">Transmembrane helix</keyword>
<keyword evidence="8" id="KW-0630">Potassium</keyword>
<keyword evidence="5" id="KW-0997">Cell inner membrane</keyword>
<evidence type="ECO:0000256" key="4">
    <source>
        <dbReference type="ARBA" id="ARBA00022475"/>
    </source>
</evidence>
<gene>
    <name evidence="13" type="ORF">HZY91_04335</name>
</gene>
<feature type="transmembrane region" description="Helical" evidence="12">
    <location>
        <begin position="129"/>
        <end position="150"/>
    </location>
</feature>
<accession>A0ABS0LPP0</accession>
<feature type="transmembrane region" description="Helical" evidence="12">
    <location>
        <begin position="12"/>
        <end position="32"/>
    </location>
</feature>
<reference evidence="13 14" key="1">
    <citation type="submission" date="2020-07" db="EMBL/GenBank/DDBJ databases">
        <title>Facklamia lactis sp. nov., isolated from raw milk.</title>
        <authorList>
            <person name="Doll E.V."/>
            <person name="Huptas C."/>
            <person name="Staib L."/>
            <person name="Wenning M."/>
            <person name="Scherer S."/>
        </authorList>
    </citation>
    <scope>NUCLEOTIDE SEQUENCE [LARGE SCALE GENOMIC DNA]</scope>
    <source>
        <strain evidence="13 14">DSM 111018</strain>
    </source>
</reference>
<name>A0ABS0LPP0_9LACT</name>
<keyword evidence="7 12" id="KW-0812">Transmembrane</keyword>
<feature type="transmembrane region" description="Helical" evidence="12">
    <location>
        <begin position="454"/>
        <end position="474"/>
    </location>
</feature>